<protein>
    <submittedName>
        <fullName evidence="2">Uncharacterized protein</fullName>
    </submittedName>
</protein>
<sequence length="164" mass="18759">MALTFQGIFRPKNGLHPEPVLIKAPEKVFWISIGLRTTDRFTCDQDLYETIAKALKNREIHIQLGGVPEQLQQRFRVSFPVHGLKIRPNPQKPAKFDLKDSEIEKAIKQVVKYVNGQRKFIYANSVVIDRQELFEISPQMEEIDAQAFGSNSERPPQGSGKWGL</sequence>
<name>A0A9W9Q7M1_PENBR</name>
<evidence type="ECO:0000313" key="3">
    <source>
        <dbReference type="Proteomes" id="UP001147695"/>
    </source>
</evidence>
<gene>
    <name evidence="2" type="ORF">N7452_008876</name>
</gene>
<dbReference type="EMBL" id="JAPZBQ010000005">
    <property type="protein sequence ID" value="KAJ5328486.1"/>
    <property type="molecule type" value="Genomic_DNA"/>
</dbReference>
<accession>A0A9W9Q7M1</accession>
<dbReference type="Proteomes" id="UP001147695">
    <property type="component" value="Unassembled WGS sequence"/>
</dbReference>
<proteinExistence type="predicted"/>
<organism evidence="2 3">
    <name type="scientific">Penicillium brevicompactum</name>
    <dbReference type="NCBI Taxonomy" id="5074"/>
    <lineage>
        <taxon>Eukaryota</taxon>
        <taxon>Fungi</taxon>
        <taxon>Dikarya</taxon>
        <taxon>Ascomycota</taxon>
        <taxon>Pezizomycotina</taxon>
        <taxon>Eurotiomycetes</taxon>
        <taxon>Eurotiomycetidae</taxon>
        <taxon>Eurotiales</taxon>
        <taxon>Aspergillaceae</taxon>
        <taxon>Penicillium</taxon>
    </lineage>
</organism>
<reference evidence="2" key="1">
    <citation type="submission" date="2022-12" db="EMBL/GenBank/DDBJ databases">
        <authorList>
            <person name="Petersen C."/>
        </authorList>
    </citation>
    <scope>NUCLEOTIDE SEQUENCE</scope>
    <source>
        <strain evidence="2">IBT 35673</strain>
    </source>
</reference>
<reference evidence="2" key="2">
    <citation type="journal article" date="2023" name="IMA Fungus">
        <title>Comparative genomic study of the Penicillium genus elucidates a diverse pangenome and 15 lateral gene transfer events.</title>
        <authorList>
            <person name="Petersen C."/>
            <person name="Sorensen T."/>
            <person name="Nielsen M.R."/>
            <person name="Sondergaard T.E."/>
            <person name="Sorensen J.L."/>
            <person name="Fitzpatrick D.A."/>
            <person name="Frisvad J.C."/>
            <person name="Nielsen K.L."/>
        </authorList>
    </citation>
    <scope>NUCLEOTIDE SEQUENCE</scope>
    <source>
        <strain evidence="2">IBT 35673</strain>
    </source>
</reference>
<evidence type="ECO:0000313" key="2">
    <source>
        <dbReference type="EMBL" id="KAJ5328486.1"/>
    </source>
</evidence>
<comment type="caution">
    <text evidence="2">The sequence shown here is derived from an EMBL/GenBank/DDBJ whole genome shotgun (WGS) entry which is preliminary data.</text>
</comment>
<dbReference type="AlphaFoldDB" id="A0A9W9Q7M1"/>
<evidence type="ECO:0000256" key="1">
    <source>
        <dbReference type="SAM" id="MobiDB-lite"/>
    </source>
</evidence>
<feature type="region of interest" description="Disordered" evidence="1">
    <location>
        <begin position="144"/>
        <end position="164"/>
    </location>
</feature>